<proteinExistence type="predicted"/>
<evidence type="ECO:0000313" key="2">
    <source>
        <dbReference type="Proteomes" id="UP001385389"/>
    </source>
</evidence>
<reference evidence="1 2" key="1">
    <citation type="submission" date="2024-03" db="EMBL/GenBank/DDBJ databases">
        <title>Phenotype and Genome Characterization of a Sulfate-Reducing Bacterium Pseudodesulfovibrio sp. strain 5S69, isolated from Petroleum Reservoir in Tatarstan (Russia).</title>
        <authorList>
            <person name="Bidzhieva S.K."/>
            <person name="Kadnikov V."/>
            <person name="Tourova T.P."/>
            <person name="Samigullina S.R."/>
            <person name="Sokolova D.S."/>
            <person name="Poltaraus A.B."/>
            <person name="Avtukh A.N."/>
            <person name="Tereshina V.M."/>
            <person name="Mardanov A.V."/>
            <person name="Nazina T.N."/>
        </authorList>
    </citation>
    <scope>NUCLEOTIDE SEQUENCE [LARGE SCALE GENOMIC DNA]</scope>
    <source>
        <strain evidence="1 2">5S69</strain>
    </source>
</reference>
<name>A0ABZ2IZF6_9BACT</name>
<organism evidence="1 2">
    <name type="scientific">Pseudodesulfovibrio methanolicus</name>
    <dbReference type="NCBI Taxonomy" id="3126690"/>
    <lineage>
        <taxon>Bacteria</taxon>
        <taxon>Pseudomonadati</taxon>
        <taxon>Thermodesulfobacteriota</taxon>
        <taxon>Desulfovibrionia</taxon>
        <taxon>Desulfovibrionales</taxon>
        <taxon>Desulfovibrionaceae</taxon>
    </lineage>
</organism>
<evidence type="ECO:0000313" key="1">
    <source>
        <dbReference type="EMBL" id="WWX24084.1"/>
    </source>
</evidence>
<gene>
    <name evidence="1" type="ORF">V8V93_07680</name>
</gene>
<protein>
    <submittedName>
        <fullName evidence="1">Uncharacterized protein</fullName>
    </submittedName>
</protein>
<keyword evidence="2" id="KW-1185">Reference proteome</keyword>
<sequence length="126" mass="14314">MAISTTRWRRRNKFVLDITTKGVRTMDDAKVILEDGTEYPIVVGSFETKIPVTLRAIGPKGVKVSKPHVDIYFEPCEGEQSISRLRSMERAKMTVVANTNEYYFKNVSYVGKETTGSKMIFEGEKL</sequence>
<accession>A0ABZ2IZF6</accession>
<dbReference type="Proteomes" id="UP001385389">
    <property type="component" value="Chromosome"/>
</dbReference>
<dbReference type="RefSeq" id="WP_338669779.1">
    <property type="nucleotide sequence ID" value="NZ_CP146609.1"/>
</dbReference>
<dbReference type="EMBL" id="CP146609">
    <property type="protein sequence ID" value="WWX24084.1"/>
    <property type="molecule type" value="Genomic_DNA"/>
</dbReference>